<feature type="non-terminal residue" evidence="1">
    <location>
        <position position="93"/>
    </location>
</feature>
<dbReference type="RefSeq" id="WP_398781528.1">
    <property type="nucleotide sequence ID" value="NZ_JBIRUT010000044.1"/>
</dbReference>
<accession>A0ABW7VQ82</accession>
<name>A0ABW7VQ82_STROI</name>
<dbReference type="Proteomes" id="UP001611397">
    <property type="component" value="Unassembled WGS sequence"/>
</dbReference>
<reference evidence="1 2" key="1">
    <citation type="submission" date="2024-10" db="EMBL/GenBank/DDBJ databases">
        <title>The Natural Products Discovery Center: Release of the First 8490 Sequenced Strains for Exploring Actinobacteria Biosynthetic Diversity.</title>
        <authorList>
            <person name="Kalkreuter E."/>
            <person name="Kautsar S.A."/>
            <person name="Yang D."/>
            <person name="Bader C.D."/>
            <person name="Teijaro C.N."/>
            <person name="Fluegel L."/>
            <person name="Davis C.M."/>
            <person name="Simpson J.R."/>
            <person name="Lauterbach L."/>
            <person name="Steele A.D."/>
            <person name="Gui C."/>
            <person name="Meng S."/>
            <person name="Li G."/>
            <person name="Viehrig K."/>
            <person name="Ye F."/>
            <person name="Su P."/>
            <person name="Kiefer A.F."/>
            <person name="Nichols A."/>
            <person name="Cepeda A.J."/>
            <person name="Yan W."/>
            <person name="Fan B."/>
            <person name="Jiang Y."/>
            <person name="Adhikari A."/>
            <person name="Zheng C.-J."/>
            <person name="Schuster L."/>
            <person name="Cowan T.M."/>
            <person name="Smanski M.J."/>
            <person name="Chevrette M.G."/>
            <person name="De Carvalho L.P.S."/>
            <person name="Shen B."/>
        </authorList>
    </citation>
    <scope>NUCLEOTIDE SEQUENCE [LARGE SCALE GENOMIC DNA]</scope>
    <source>
        <strain evidence="1 2">NPDC020295</strain>
    </source>
</reference>
<gene>
    <name evidence="1" type="ORF">ACH49L_46200</name>
</gene>
<keyword evidence="2" id="KW-1185">Reference proteome</keyword>
<proteinExistence type="predicted"/>
<evidence type="ECO:0000313" key="1">
    <source>
        <dbReference type="EMBL" id="MFI2162905.1"/>
    </source>
</evidence>
<comment type="caution">
    <text evidence="1">The sequence shown here is derived from an EMBL/GenBank/DDBJ whole genome shotgun (WGS) entry which is preliminary data.</text>
</comment>
<organism evidence="1 2">
    <name type="scientific">Streptomyces olivaceoviridis</name>
    <name type="common">Streptomyces corchorusii</name>
    <dbReference type="NCBI Taxonomy" id="1921"/>
    <lineage>
        <taxon>Bacteria</taxon>
        <taxon>Bacillati</taxon>
        <taxon>Actinomycetota</taxon>
        <taxon>Actinomycetes</taxon>
        <taxon>Kitasatosporales</taxon>
        <taxon>Streptomycetaceae</taxon>
        <taxon>Streptomyces</taxon>
    </lineage>
</organism>
<protein>
    <submittedName>
        <fullName evidence="1">Uncharacterized protein</fullName>
    </submittedName>
</protein>
<dbReference type="EMBL" id="JBIRWM010000054">
    <property type="protein sequence ID" value="MFI2162905.1"/>
    <property type="molecule type" value="Genomic_DNA"/>
</dbReference>
<sequence>MADGFTRSRLPSRLKVGNAATHLGIAVIVSEGMGLGFVVIAVPDDGVIVGAPEAVAVVSDDGVGVGAVPARGVGAVVVGAGGGGVVAEGGGGG</sequence>
<evidence type="ECO:0000313" key="2">
    <source>
        <dbReference type="Proteomes" id="UP001611397"/>
    </source>
</evidence>